<proteinExistence type="predicted"/>
<reference evidence="2" key="1">
    <citation type="journal article" date="2019" name="Int. J. Syst. Evol. Microbiol.">
        <title>The Global Catalogue of Microorganisms (GCM) 10K type strain sequencing project: providing services to taxonomists for standard genome sequencing and annotation.</title>
        <authorList>
            <consortium name="The Broad Institute Genomics Platform"/>
            <consortium name="The Broad Institute Genome Sequencing Center for Infectious Disease"/>
            <person name="Wu L."/>
            <person name="Ma J."/>
        </authorList>
    </citation>
    <scope>NUCLEOTIDE SEQUENCE [LARGE SCALE GENOMIC DNA]</scope>
    <source>
        <strain evidence="2">CGMCC 4.7466</strain>
    </source>
</reference>
<accession>A0ABV9T3K1</accession>
<evidence type="ECO:0000313" key="2">
    <source>
        <dbReference type="Proteomes" id="UP001595818"/>
    </source>
</evidence>
<dbReference type="EMBL" id="JBHSJJ010000008">
    <property type="protein sequence ID" value="MFC4873023.1"/>
    <property type="molecule type" value="Genomic_DNA"/>
</dbReference>
<keyword evidence="2" id="KW-1185">Reference proteome</keyword>
<dbReference type="Proteomes" id="UP001595818">
    <property type="component" value="Unassembled WGS sequence"/>
</dbReference>
<dbReference type="RefSeq" id="WP_377065603.1">
    <property type="nucleotide sequence ID" value="NZ_JBHSJJ010000008.1"/>
</dbReference>
<sequence>MKLFVYMLILVAACSCRPRSSLDIYQGSLEELVVGEFILYKDVETKYIHNLRTVTEREDWVILSSYLPDNSGIVFKFYDIGSSELIRKISIPFEGPEALKGGRGGSAFLRNEGEVILIGGNGNVGSYDSSGRKTNEWKVDFHLPSNSSEFVTMETRKGLMVECGDWIQVGQDPSNPLKNFDPKSRLMSSEFPLDFSSWLSQINLKTGQVRHSVFHIPRGYELFQGDVLATQLFGAVDTKRGDYYLGWPFSDTLYKLRDMELVEKLKPQTSVDFKYMPSERIAVAESSTVWMLPKEASQHIFLLYDEANDLFIRASKINESGIGETKFERTKHYVLQVFTGEWVPLGEYFFDFESVLDLENWFLTGKGLYLNKPEQPLEDEYVFWHVDLSNSGTKN</sequence>
<organism evidence="1 2">
    <name type="scientific">Negadavirga shengliensis</name>
    <dbReference type="NCBI Taxonomy" id="1389218"/>
    <lineage>
        <taxon>Bacteria</taxon>
        <taxon>Pseudomonadati</taxon>
        <taxon>Bacteroidota</taxon>
        <taxon>Cytophagia</taxon>
        <taxon>Cytophagales</taxon>
        <taxon>Cyclobacteriaceae</taxon>
        <taxon>Negadavirga</taxon>
    </lineage>
</organism>
<evidence type="ECO:0000313" key="1">
    <source>
        <dbReference type="EMBL" id="MFC4873023.1"/>
    </source>
</evidence>
<dbReference type="PROSITE" id="PS51257">
    <property type="entry name" value="PROKAR_LIPOPROTEIN"/>
    <property type="match status" value="1"/>
</dbReference>
<protein>
    <recommendedName>
        <fullName evidence="3">6-bladed beta-propeller</fullName>
    </recommendedName>
</protein>
<comment type="caution">
    <text evidence="1">The sequence shown here is derived from an EMBL/GenBank/DDBJ whole genome shotgun (WGS) entry which is preliminary data.</text>
</comment>
<gene>
    <name evidence="1" type="ORF">ACFPFU_15095</name>
</gene>
<name>A0ABV9T3K1_9BACT</name>
<evidence type="ECO:0008006" key="3">
    <source>
        <dbReference type="Google" id="ProtNLM"/>
    </source>
</evidence>